<dbReference type="RefSeq" id="WP_168924301.1">
    <property type="nucleotide sequence ID" value="NZ_JAAXLJ010000003.1"/>
</dbReference>
<comment type="caution">
    <text evidence="2">The sequence shown here is derived from an EMBL/GenBank/DDBJ whole genome shotgun (WGS) entry which is preliminary data.</text>
</comment>
<protein>
    <submittedName>
        <fullName evidence="2">Transcriptional regulator</fullName>
    </submittedName>
</protein>
<keyword evidence="3" id="KW-1185">Reference proteome</keyword>
<dbReference type="InterPro" id="IPR006523">
    <property type="entry name" value="RinA"/>
</dbReference>
<gene>
    <name evidence="2" type="ORF">HC026_01925</name>
</gene>
<accession>A0ABX1KUS2</accession>
<proteinExistence type="predicted"/>
<dbReference type="NCBIfam" id="TIGR01636">
    <property type="entry name" value="phage_rinA"/>
    <property type="match status" value="1"/>
</dbReference>
<sequence>MRKSTFHKIEDILRDYPRMDDYIKQREEELRYPMQTDDDNVGGGRSNYPDRDQPVRTLITIDEDRRLNGLKREQRIIKQCFNTSDKDTRIIITELYFNRHPRYTLRGLVTMQVVMVSRNRAYQLRNGFIKECADQLGLIDL</sequence>
<evidence type="ECO:0000313" key="3">
    <source>
        <dbReference type="Proteomes" id="UP000763447"/>
    </source>
</evidence>
<evidence type="ECO:0000313" key="2">
    <source>
        <dbReference type="EMBL" id="NLR17672.1"/>
    </source>
</evidence>
<name>A0ABX1KUS2_9LACO</name>
<organism evidence="2 3">
    <name type="scientific">Secundilactobacillus angelensis</name>
    <dbReference type="NCBI Taxonomy" id="2722706"/>
    <lineage>
        <taxon>Bacteria</taxon>
        <taxon>Bacillati</taxon>
        <taxon>Bacillota</taxon>
        <taxon>Bacilli</taxon>
        <taxon>Lactobacillales</taxon>
        <taxon>Lactobacillaceae</taxon>
        <taxon>Secundilactobacillus</taxon>
    </lineage>
</organism>
<dbReference type="EMBL" id="JAAXLJ010000003">
    <property type="protein sequence ID" value="NLR17672.1"/>
    <property type="molecule type" value="Genomic_DNA"/>
</dbReference>
<feature type="region of interest" description="Disordered" evidence="1">
    <location>
        <begin position="30"/>
        <end position="54"/>
    </location>
</feature>
<dbReference type="Proteomes" id="UP000763447">
    <property type="component" value="Unassembled WGS sequence"/>
</dbReference>
<reference evidence="2 3" key="1">
    <citation type="submission" date="2020-04" db="EMBL/GenBank/DDBJ databases">
        <title>A novel species of genus Lactobacillus that was isolated from fermented food Zha-chili.</title>
        <authorList>
            <person name="Zhang Z."/>
        </authorList>
    </citation>
    <scope>NUCLEOTIDE SEQUENCE [LARGE SCALE GENOMIC DNA]</scope>
    <source>
        <strain evidence="3">HBUAS51383</strain>
    </source>
</reference>
<evidence type="ECO:0000256" key="1">
    <source>
        <dbReference type="SAM" id="MobiDB-lite"/>
    </source>
</evidence>